<comment type="caution">
    <text evidence="1">The sequence shown here is derived from an EMBL/GenBank/DDBJ whole genome shotgun (WGS) entry which is preliminary data.</text>
</comment>
<accession>A0ACB6QX82</accession>
<gene>
    <name evidence="1" type="ORF">BDR25DRAFT_325386</name>
</gene>
<dbReference type="EMBL" id="MU003506">
    <property type="protein sequence ID" value="KAF2471115.1"/>
    <property type="molecule type" value="Genomic_DNA"/>
</dbReference>
<protein>
    <submittedName>
        <fullName evidence="1">Uncharacterized protein</fullName>
    </submittedName>
</protein>
<evidence type="ECO:0000313" key="1">
    <source>
        <dbReference type="EMBL" id="KAF2471115.1"/>
    </source>
</evidence>
<proteinExistence type="predicted"/>
<organism evidence="1 2">
    <name type="scientific">Lindgomyces ingoldianus</name>
    <dbReference type="NCBI Taxonomy" id="673940"/>
    <lineage>
        <taxon>Eukaryota</taxon>
        <taxon>Fungi</taxon>
        <taxon>Dikarya</taxon>
        <taxon>Ascomycota</taxon>
        <taxon>Pezizomycotina</taxon>
        <taxon>Dothideomycetes</taxon>
        <taxon>Pleosporomycetidae</taxon>
        <taxon>Pleosporales</taxon>
        <taxon>Lindgomycetaceae</taxon>
        <taxon>Lindgomyces</taxon>
    </lineage>
</organism>
<sequence length="492" mass="55076">MGDRPLGRAGFASRDRRGGRVSSWGKPKAQNLPDISLHPLGNLIDSLDNSSLDLAVCTTSRSSSITDCKYVTSYNWLNEKTPTIMVPGRPPLWTPLDEPRRLNEDRGNYFRDPNAARFPEYPTEPSIQALFTYKPEFPTSSVDLFACGSTMGNLLRFVRSIDKPFRFGVEVVGNTVFFVRKENSPDELIDGVRGFGHTFPETYTTWEKEVKGSDTHQRVIQYHFGGLNCLVRFESDGYLGNLTADNDTLKGEPNTPLDEDGLAKAFEAVSVYHPYAATSNLTLKTGGSEVLQQSIFDLKTRSGKWGKQIDISEQLPALWVKQIPNFIVAYHDGEGRFEKDKIQTHDVRKDIQQWETENKAALKRLAALLRKIIDFAKASHQGMIEVYRYSIDRLEIRTQFDTGTHALPLSLRNRWASNSAPGSKVPDIPSPIANALRKMAEQNDNDGTNSDADFGDGFTHILPGKSLYEDNDDLDFTACSAEDCGYCGRCSY</sequence>
<dbReference type="Proteomes" id="UP000799755">
    <property type="component" value="Unassembled WGS sequence"/>
</dbReference>
<keyword evidence="2" id="KW-1185">Reference proteome</keyword>
<evidence type="ECO:0000313" key="2">
    <source>
        <dbReference type="Proteomes" id="UP000799755"/>
    </source>
</evidence>
<reference evidence="1" key="1">
    <citation type="journal article" date="2020" name="Stud. Mycol.">
        <title>101 Dothideomycetes genomes: a test case for predicting lifestyles and emergence of pathogens.</title>
        <authorList>
            <person name="Haridas S."/>
            <person name="Albert R."/>
            <person name="Binder M."/>
            <person name="Bloem J."/>
            <person name="Labutti K."/>
            <person name="Salamov A."/>
            <person name="Andreopoulos B."/>
            <person name="Baker S."/>
            <person name="Barry K."/>
            <person name="Bills G."/>
            <person name="Bluhm B."/>
            <person name="Cannon C."/>
            <person name="Castanera R."/>
            <person name="Culley D."/>
            <person name="Daum C."/>
            <person name="Ezra D."/>
            <person name="Gonzalez J."/>
            <person name="Henrissat B."/>
            <person name="Kuo A."/>
            <person name="Liang C."/>
            <person name="Lipzen A."/>
            <person name="Lutzoni F."/>
            <person name="Magnuson J."/>
            <person name="Mondo S."/>
            <person name="Nolan M."/>
            <person name="Ohm R."/>
            <person name="Pangilinan J."/>
            <person name="Park H.-J."/>
            <person name="Ramirez L."/>
            <person name="Alfaro M."/>
            <person name="Sun H."/>
            <person name="Tritt A."/>
            <person name="Yoshinaga Y."/>
            <person name="Zwiers L.-H."/>
            <person name="Turgeon B."/>
            <person name="Goodwin S."/>
            <person name="Spatafora J."/>
            <person name="Crous P."/>
            <person name="Grigoriev I."/>
        </authorList>
    </citation>
    <scope>NUCLEOTIDE SEQUENCE</scope>
    <source>
        <strain evidence="1">ATCC 200398</strain>
    </source>
</reference>
<name>A0ACB6QX82_9PLEO</name>